<dbReference type="RefSeq" id="WP_133053978.1">
    <property type="nucleotide sequence ID" value="NZ_FOCZ01000025.1"/>
</dbReference>
<accession>A0A1V9EG66</accession>
<dbReference type="STRING" id="354355.SAMN05660816_06806"/>
<name>A0A1V9EG66_9BACT</name>
<organism evidence="1 2">
    <name type="scientific">Niastella yeongjuensis</name>
    <dbReference type="NCBI Taxonomy" id="354355"/>
    <lineage>
        <taxon>Bacteria</taxon>
        <taxon>Pseudomonadati</taxon>
        <taxon>Bacteroidota</taxon>
        <taxon>Chitinophagia</taxon>
        <taxon>Chitinophagales</taxon>
        <taxon>Chitinophagaceae</taxon>
        <taxon>Niastella</taxon>
    </lineage>
</organism>
<comment type="caution">
    <text evidence="1">The sequence shown here is derived from an EMBL/GenBank/DDBJ whole genome shotgun (WGS) entry which is preliminary data.</text>
</comment>
<reference evidence="2" key="1">
    <citation type="submission" date="2016-04" db="EMBL/GenBank/DDBJ databases">
        <authorList>
            <person name="Chen L."/>
            <person name="Zhuang W."/>
            <person name="Wang G."/>
        </authorList>
    </citation>
    <scope>NUCLEOTIDE SEQUENCE [LARGE SCALE GENOMIC DNA]</scope>
    <source>
        <strain evidence="2">17621</strain>
    </source>
</reference>
<protein>
    <submittedName>
        <fullName evidence="1">Uncharacterized protein</fullName>
    </submittedName>
</protein>
<keyword evidence="2" id="KW-1185">Reference proteome</keyword>
<sequence>MSQRKHVIFLLMLLGALRGYSQDSLIEAIEKDFHNSEHISYNKLPGFIKSYVALREGSSGVANKLFNASNAGHNAIYIRRSGTNYNLTYSHREKSHHYHSIILMTDGKAIINANHLVVSRRATVNEFSNFQIYRDTVLPIVEAFSESGIRIRSYKTLPRFVRTYLNQKNDSKFTISKTFFSVGDAGPFLWPHRKLGYIYKYGDYYLLSYKHGGIGLHFHSIIFKTDGKKVMNMYNLTISPHSTIADLIRYIEDGWFHVQDFDEV</sequence>
<dbReference type="AlphaFoldDB" id="A0A1V9EG66"/>
<evidence type="ECO:0000313" key="1">
    <source>
        <dbReference type="EMBL" id="OQP45129.1"/>
    </source>
</evidence>
<dbReference type="Proteomes" id="UP000192610">
    <property type="component" value="Unassembled WGS sequence"/>
</dbReference>
<proteinExistence type="predicted"/>
<evidence type="ECO:0000313" key="2">
    <source>
        <dbReference type="Proteomes" id="UP000192610"/>
    </source>
</evidence>
<dbReference type="EMBL" id="LVXG01000032">
    <property type="protein sequence ID" value="OQP45129.1"/>
    <property type="molecule type" value="Genomic_DNA"/>
</dbReference>
<gene>
    <name evidence="1" type="ORF">A4H97_32845</name>
</gene>